<comment type="caution">
    <text evidence="1">The sequence shown here is derived from an EMBL/GenBank/DDBJ whole genome shotgun (WGS) entry which is preliminary data.</text>
</comment>
<evidence type="ECO:0000313" key="2">
    <source>
        <dbReference type="Proteomes" id="UP000447873"/>
    </source>
</evidence>
<organism evidence="1 2">
    <name type="scientific">Venturia inaequalis</name>
    <name type="common">Apple scab fungus</name>
    <dbReference type="NCBI Taxonomy" id="5025"/>
    <lineage>
        <taxon>Eukaryota</taxon>
        <taxon>Fungi</taxon>
        <taxon>Dikarya</taxon>
        <taxon>Ascomycota</taxon>
        <taxon>Pezizomycotina</taxon>
        <taxon>Dothideomycetes</taxon>
        <taxon>Pleosporomycetidae</taxon>
        <taxon>Venturiales</taxon>
        <taxon>Venturiaceae</taxon>
        <taxon>Venturia</taxon>
    </lineage>
</organism>
<dbReference type="EMBL" id="WNWS01000244">
    <property type="protein sequence ID" value="KAE9973380.1"/>
    <property type="molecule type" value="Genomic_DNA"/>
</dbReference>
<proteinExistence type="predicted"/>
<dbReference type="AlphaFoldDB" id="A0A8H3UPG8"/>
<evidence type="ECO:0000313" key="1">
    <source>
        <dbReference type="EMBL" id="KAE9973380.1"/>
    </source>
</evidence>
<reference evidence="1 2" key="1">
    <citation type="submission" date="2018-12" db="EMBL/GenBank/DDBJ databases">
        <title>Venturia inaequalis Genome Resource.</title>
        <authorList>
            <person name="Lichtner F.J."/>
        </authorList>
    </citation>
    <scope>NUCLEOTIDE SEQUENCE [LARGE SCALE GENOMIC DNA]</scope>
    <source>
        <strain evidence="1 2">120213</strain>
    </source>
</reference>
<accession>A0A8H3UPG8</accession>
<protein>
    <submittedName>
        <fullName evidence="1">Uncharacterized protein</fullName>
    </submittedName>
</protein>
<dbReference type="Proteomes" id="UP000447873">
    <property type="component" value="Unassembled WGS sequence"/>
</dbReference>
<name>A0A8H3UPG8_VENIN</name>
<gene>
    <name evidence="1" type="ORF">EG328_004442</name>
</gene>
<sequence length="74" mass="8301">MITLQNVPSDLGLSLDPQSKFSPLSVTLAHTNLYNVWRFTAHPKVVWSSGMTSRCGTVIWRKLAFNSAPAWVRL</sequence>